<dbReference type="RefSeq" id="WP_054733468.1">
    <property type="nucleotide sequence ID" value="NZ_AZFZ01000013.1"/>
</dbReference>
<evidence type="ECO:0000313" key="1">
    <source>
        <dbReference type="EMBL" id="KRM44477.1"/>
    </source>
</evidence>
<organism evidence="1 2">
    <name type="scientific">Lentilactobacillus parafarraginis DSM 18390 = JCM 14109</name>
    <dbReference type="NCBI Taxonomy" id="1423786"/>
    <lineage>
        <taxon>Bacteria</taxon>
        <taxon>Bacillati</taxon>
        <taxon>Bacillota</taxon>
        <taxon>Bacilli</taxon>
        <taxon>Lactobacillales</taxon>
        <taxon>Lactobacillaceae</taxon>
        <taxon>Lentilactobacillus</taxon>
    </lineage>
</organism>
<comment type="caution">
    <text evidence="1">The sequence shown here is derived from an EMBL/GenBank/DDBJ whole genome shotgun (WGS) entry which is preliminary data.</text>
</comment>
<accession>A0A0R1YQE9</accession>
<dbReference type="EMBL" id="AZFZ01000013">
    <property type="protein sequence ID" value="KRM44477.1"/>
    <property type="molecule type" value="Genomic_DNA"/>
</dbReference>
<reference evidence="1 2" key="1">
    <citation type="journal article" date="2015" name="Genome Announc.">
        <title>Expanding the biotechnology potential of lactobacilli through comparative genomics of 213 strains and associated genera.</title>
        <authorList>
            <person name="Sun Z."/>
            <person name="Harris H.M."/>
            <person name="McCann A."/>
            <person name="Guo C."/>
            <person name="Argimon S."/>
            <person name="Zhang W."/>
            <person name="Yang X."/>
            <person name="Jeffery I.B."/>
            <person name="Cooney J.C."/>
            <person name="Kagawa T.F."/>
            <person name="Liu W."/>
            <person name="Song Y."/>
            <person name="Salvetti E."/>
            <person name="Wrobel A."/>
            <person name="Rasinkangas P."/>
            <person name="Parkhill J."/>
            <person name="Rea M.C."/>
            <person name="O'Sullivan O."/>
            <person name="Ritari J."/>
            <person name="Douillard F.P."/>
            <person name="Paul Ross R."/>
            <person name="Yang R."/>
            <person name="Briner A.E."/>
            <person name="Felis G.E."/>
            <person name="de Vos W.M."/>
            <person name="Barrangou R."/>
            <person name="Klaenhammer T.R."/>
            <person name="Caufield P.W."/>
            <person name="Cui Y."/>
            <person name="Zhang H."/>
            <person name="O'Toole P.W."/>
        </authorList>
    </citation>
    <scope>NUCLEOTIDE SEQUENCE [LARGE SCALE GENOMIC DNA]</scope>
    <source>
        <strain evidence="1 2">DSM 18390</strain>
    </source>
</reference>
<gene>
    <name evidence="1" type="ORF">FD47_GL000439</name>
</gene>
<dbReference type="AlphaFoldDB" id="A0A0R1YQE9"/>
<protein>
    <submittedName>
        <fullName evidence="1">Uncharacterized protein</fullName>
    </submittedName>
</protein>
<dbReference type="Gene3D" id="1.10.220.80">
    <property type="entry name" value="BH2638-like"/>
    <property type="match status" value="1"/>
</dbReference>
<name>A0A0R1YQE9_9LACO</name>
<dbReference type="SUPFAM" id="SSF158504">
    <property type="entry name" value="BH2638-like"/>
    <property type="match status" value="1"/>
</dbReference>
<dbReference type="InterPro" id="IPR007920">
    <property type="entry name" value="UPF0223"/>
</dbReference>
<dbReference type="PATRIC" id="fig|1423786.4.peg.457"/>
<dbReference type="Pfam" id="PF05256">
    <property type="entry name" value="UPF0223"/>
    <property type="match status" value="1"/>
</dbReference>
<proteinExistence type="predicted"/>
<dbReference type="Proteomes" id="UP000051010">
    <property type="component" value="Unassembled WGS sequence"/>
</dbReference>
<sequence>MNEDYQYPLMGGLSDDEVVDLMTFYQRVEDAYERPAGVNRAAFIEAYRAFTRVIPSQMEQKQLERAFEDRSGYDPYAVIKLARGKTDKMLKIDEA</sequence>
<evidence type="ECO:0000313" key="2">
    <source>
        <dbReference type="Proteomes" id="UP000051010"/>
    </source>
</evidence>
<dbReference type="InterPro" id="IPR023324">
    <property type="entry name" value="BH2638-like_sf"/>
</dbReference>